<dbReference type="InterPro" id="IPR017972">
    <property type="entry name" value="Cyt_P450_CS"/>
</dbReference>
<keyword evidence="9" id="KW-0472">Membrane</keyword>
<dbReference type="GO" id="GO:0005506">
    <property type="term" value="F:iron ion binding"/>
    <property type="evidence" value="ECO:0007669"/>
    <property type="project" value="InterPro"/>
</dbReference>
<keyword evidence="9" id="KW-1133">Transmembrane helix</keyword>
<evidence type="ECO:0000256" key="9">
    <source>
        <dbReference type="SAM" id="Phobius"/>
    </source>
</evidence>
<dbReference type="OrthoDB" id="3934656at2759"/>
<dbReference type="STRING" id="1442371.A0A0D2I9K0"/>
<protein>
    <recommendedName>
        <fullName evidence="12">Cytochrome P450 oxidoreductase</fullName>
    </recommendedName>
</protein>
<dbReference type="InterPro" id="IPR036396">
    <property type="entry name" value="Cyt_P450_sf"/>
</dbReference>
<keyword evidence="5 7" id="KW-0408">Iron</keyword>
<keyword evidence="4 8" id="KW-0560">Oxidoreductase</keyword>
<feature type="binding site" description="axial binding residue" evidence="7">
    <location>
        <position position="454"/>
    </location>
    <ligand>
        <name>heme</name>
        <dbReference type="ChEBI" id="CHEBI:30413"/>
    </ligand>
    <ligandPart>
        <name>Fe</name>
        <dbReference type="ChEBI" id="CHEBI:18248"/>
    </ligandPart>
</feature>
<keyword evidence="6 8" id="KW-0503">Monooxygenase</keyword>
<name>A0A0D2I9K0_9EURO</name>
<accession>A0A0D2I9K0</accession>
<comment type="similarity">
    <text evidence="2 8">Belongs to the cytochrome P450 family.</text>
</comment>
<evidence type="ECO:0000256" key="4">
    <source>
        <dbReference type="ARBA" id="ARBA00023002"/>
    </source>
</evidence>
<comment type="cofactor">
    <cofactor evidence="1 7">
        <name>heme</name>
        <dbReference type="ChEBI" id="CHEBI:30413"/>
    </cofactor>
</comment>
<dbReference type="AlphaFoldDB" id="A0A0D2I9K0"/>
<dbReference type="RefSeq" id="XP_016627974.1">
    <property type="nucleotide sequence ID" value="XM_016780968.1"/>
</dbReference>
<keyword evidence="3 7" id="KW-0479">Metal-binding</keyword>
<dbReference type="Proteomes" id="UP000053411">
    <property type="component" value="Unassembled WGS sequence"/>
</dbReference>
<feature type="transmembrane region" description="Helical" evidence="9">
    <location>
        <begin position="12"/>
        <end position="33"/>
    </location>
</feature>
<dbReference type="PROSITE" id="PS00086">
    <property type="entry name" value="CYTOCHROME_P450"/>
    <property type="match status" value="1"/>
</dbReference>
<dbReference type="Gene3D" id="1.10.630.10">
    <property type="entry name" value="Cytochrome P450"/>
    <property type="match status" value="1"/>
</dbReference>
<evidence type="ECO:0000256" key="8">
    <source>
        <dbReference type="RuleBase" id="RU000461"/>
    </source>
</evidence>
<dbReference type="CDD" id="cd11060">
    <property type="entry name" value="CYP57A1-like"/>
    <property type="match status" value="1"/>
</dbReference>
<evidence type="ECO:0000256" key="7">
    <source>
        <dbReference type="PIRSR" id="PIRSR602401-1"/>
    </source>
</evidence>
<gene>
    <name evidence="10" type="ORF">Z520_10476</name>
</gene>
<evidence type="ECO:0000313" key="10">
    <source>
        <dbReference type="EMBL" id="KIX93851.1"/>
    </source>
</evidence>
<evidence type="ECO:0000256" key="5">
    <source>
        <dbReference type="ARBA" id="ARBA00023004"/>
    </source>
</evidence>
<keyword evidence="7 8" id="KW-0349">Heme</keyword>
<dbReference type="PANTHER" id="PTHR24305:SF229">
    <property type="entry name" value="P450, PUTATIVE (EUROFUNG)-RELATED"/>
    <property type="match status" value="1"/>
</dbReference>
<evidence type="ECO:0000256" key="1">
    <source>
        <dbReference type="ARBA" id="ARBA00001971"/>
    </source>
</evidence>
<dbReference type="VEuPathDB" id="FungiDB:Z520_10476"/>
<keyword evidence="11" id="KW-1185">Reference proteome</keyword>
<organism evidence="10 11">
    <name type="scientific">Fonsecaea multimorphosa CBS 102226</name>
    <dbReference type="NCBI Taxonomy" id="1442371"/>
    <lineage>
        <taxon>Eukaryota</taxon>
        <taxon>Fungi</taxon>
        <taxon>Dikarya</taxon>
        <taxon>Ascomycota</taxon>
        <taxon>Pezizomycotina</taxon>
        <taxon>Eurotiomycetes</taxon>
        <taxon>Chaetothyriomycetidae</taxon>
        <taxon>Chaetothyriales</taxon>
        <taxon>Herpotrichiellaceae</taxon>
        <taxon>Fonsecaea</taxon>
    </lineage>
</organism>
<evidence type="ECO:0000256" key="3">
    <source>
        <dbReference type="ARBA" id="ARBA00022723"/>
    </source>
</evidence>
<proteinExistence type="inferred from homology"/>
<evidence type="ECO:0000256" key="6">
    <source>
        <dbReference type="ARBA" id="ARBA00023033"/>
    </source>
</evidence>
<dbReference type="SUPFAM" id="SSF48264">
    <property type="entry name" value="Cytochrome P450"/>
    <property type="match status" value="1"/>
</dbReference>
<dbReference type="InterPro" id="IPR001128">
    <property type="entry name" value="Cyt_P450"/>
</dbReference>
<reference evidence="10 11" key="1">
    <citation type="submission" date="2015-01" db="EMBL/GenBank/DDBJ databases">
        <title>The Genome Sequence of Fonsecaea multimorphosa CBS 102226.</title>
        <authorList>
            <consortium name="The Broad Institute Genomics Platform"/>
            <person name="Cuomo C."/>
            <person name="de Hoog S."/>
            <person name="Gorbushina A."/>
            <person name="Stielow B."/>
            <person name="Teixiera M."/>
            <person name="Abouelleil A."/>
            <person name="Chapman S.B."/>
            <person name="Priest M."/>
            <person name="Young S.K."/>
            <person name="Wortman J."/>
            <person name="Nusbaum C."/>
            <person name="Birren B."/>
        </authorList>
    </citation>
    <scope>NUCLEOTIDE SEQUENCE [LARGE SCALE GENOMIC DNA]</scope>
    <source>
        <strain evidence="10 11">CBS 102226</strain>
    </source>
</reference>
<keyword evidence="9" id="KW-0812">Transmembrane</keyword>
<dbReference type="GO" id="GO:0020037">
    <property type="term" value="F:heme binding"/>
    <property type="evidence" value="ECO:0007669"/>
    <property type="project" value="InterPro"/>
</dbReference>
<dbReference type="GO" id="GO:0004497">
    <property type="term" value="F:monooxygenase activity"/>
    <property type="evidence" value="ECO:0007669"/>
    <property type="project" value="UniProtKB-KW"/>
</dbReference>
<dbReference type="PANTHER" id="PTHR24305">
    <property type="entry name" value="CYTOCHROME P450"/>
    <property type="match status" value="1"/>
</dbReference>
<evidence type="ECO:0000313" key="11">
    <source>
        <dbReference type="Proteomes" id="UP000053411"/>
    </source>
</evidence>
<dbReference type="GO" id="GO:0016705">
    <property type="term" value="F:oxidoreductase activity, acting on paired donors, with incorporation or reduction of molecular oxygen"/>
    <property type="evidence" value="ECO:0007669"/>
    <property type="project" value="InterPro"/>
</dbReference>
<evidence type="ECO:0008006" key="12">
    <source>
        <dbReference type="Google" id="ProtNLM"/>
    </source>
</evidence>
<dbReference type="InterPro" id="IPR050121">
    <property type="entry name" value="Cytochrome_P450_monoxygenase"/>
</dbReference>
<dbReference type="InterPro" id="IPR002401">
    <property type="entry name" value="Cyt_P450_E_grp-I"/>
</dbReference>
<dbReference type="PRINTS" id="PR00385">
    <property type="entry name" value="P450"/>
</dbReference>
<sequence>MLSSAALERLALYTSPYIALYALPIICCAWVAYMRLFHPLAGIPGPFWASLSRTWLAFHVYRGHIDTLQRDLHDKLGDIVRIAPDEVSISDPEAIKIIYGIKSGFVKTDFYDEFQAMKPHRDHFSRRDEKVHADRRRYVNNLYSMTTILESEQCIDSCSEVFLPKMAKHADQCTVVDLGEWIQWYTFDVIGELFFGERFGFLDGEHDYENTIQHLDSLFPAAAIGGVLPVYARRVLQLFGPLAPSIRAGITCFENIRKRAAAAVQGRLAEVEAGNRGGRADMLDKLISLLQVKPGWVVMDINSEVCSALLAGSDTTAIAIRAVLYYLMKTPAAMETLVDEILAASASGKLSPSIRYAEAIELPYLVACIKEGLRIHPSVGMSLPRHVPPGGATISGRFFPGGTRVGINAAVVHFDKNVFGDDALQFVPERWLQGEASVKMERYLFHFGQGARTCLGKNISLAEMYKIIPQFLRQFRVELVQPDKEWHTHDAFFNKQEGILVRLYKR</sequence>
<evidence type="ECO:0000256" key="2">
    <source>
        <dbReference type="ARBA" id="ARBA00010617"/>
    </source>
</evidence>
<dbReference type="GeneID" id="27716222"/>
<dbReference type="FunFam" id="1.10.630.10:FF:000050">
    <property type="entry name" value="Cytochrome P450 monooxygenase"/>
    <property type="match status" value="1"/>
</dbReference>
<dbReference type="EMBL" id="KN848091">
    <property type="protein sequence ID" value="KIX93851.1"/>
    <property type="molecule type" value="Genomic_DNA"/>
</dbReference>
<dbReference type="Pfam" id="PF00067">
    <property type="entry name" value="p450"/>
    <property type="match status" value="1"/>
</dbReference>
<dbReference type="PRINTS" id="PR00463">
    <property type="entry name" value="EP450I"/>
</dbReference>